<dbReference type="PANTHER" id="PTHR19879">
    <property type="entry name" value="TRANSCRIPTION INITIATION FACTOR TFIID"/>
    <property type="match status" value="1"/>
</dbReference>
<protein>
    <recommendedName>
        <fullName evidence="3">Peptidase C14 caspase domain-containing protein</fullName>
    </recommendedName>
</protein>
<evidence type="ECO:0000256" key="2">
    <source>
        <dbReference type="SAM" id="SignalP"/>
    </source>
</evidence>
<feature type="domain" description="Peptidase C14 caspase" evidence="3">
    <location>
        <begin position="737"/>
        <end position="939"/>
    </location>
</feature>
<dbReference type="EMBL" id="WOEY01000122">
    <property type="protein sequence ID" value="NPT45571.1"/>
    <property type="molecule type" value="Genomic_DNA"/>
</dbReference>
<proteinExistence type="predicted"/>
<dbReference type="InterPro" id="IPR015943">
    <property type="entry name" value="WD40/YVTN_repeat-like_dom_sf"/>
</dbReference>
<dbReference type="InterPro" id="IPR001680">
    <property type="entry name" value="WD40_rpt"/>
</dbReference>
<dbReference type="SUPFAM" id="SSF52129">
    <property type="entry name" value="Caspase-like"/>
    <property type="match status" value="1"/>
</dbReference>
<dbReference type="Pfam" id="PF00656">
    <property type="entry name" value="Peptidase_C14"/>
    <property type="match status" value="1"/>
</dbReference>
<evidence type="ECO:0000313" key="5">
    <source>
        <dbReference type="Proteomes" id="UP000652198"/>
    </source>
</evidence>
<dbReference type="PROSITE" id="PS50294">
    <property type="entry name" value="WD_REPEATS_REGION"/>
    <property type="match status" value="1"/>
</dbReference>
<dbReference type="Gene3D" id="2.130.10.10">
    <property type="entry name" value="YVTN repeat-like/Quinoprotein amine dehydrogenase"/>
    <property type="match status" value="4"/>
</dbReference>
<keyword evidence="2" id="KW-0732">Signal</keyword>
<name>A0ABX2BZU9_9BURK</name>
<dbReference type="Pfam" id="PF00400">
    <property type="entry name" value="WD40"/>
    <property type="match status" value="2"/>
</dbReference>
<feature type="chain" id="PRO_5045579136" description="Peptidase C14 caspase domain-containing protein" evidence="2">
    <location>
        <begin position="27"/>
        <end position="991"/>
    </location>
</feature>
<organism evidence="4 5">
    <name type="scientific">Paraburkholderia solitsugae</name>
    <dbReference type="NCBI Taxonomy" id="2675748"/>
    <lineage>
        <taxon>Bacteria</taxon>
        <taxon>Pseudomonadati</taxon>
        <taxon>Pseudomonadota</taxon>
        <taxon>Betaproteobacteria</taxon>
        <taxon>Burkholderiales</taxon>
        <taxon>Burkholderiaceae</taxon>
        <taxon>Paraburkholderia</taxon>
    </lineage>
</organism>
<sequence>MCSLSRLKFLRVIASVALASSFAVYAGEPPAEPILRINPGEHTGVIRDIATDSAGRWLVTASQDKTSRVWDAHDGHLVATLRIPIGMGNEGQLDAVALSPDGQTVALGGITQFNRGLDQVASDGMSIYLFDRASGRLLRRLTGLPRNIIHLAFSPDGRTLAGTLAKGGLRVFSVADGRLIAEDDDYRGPSYSVHFSADGQLVTTCFDGLLRLYHFDGVRLTLIAKRSAPGGKLPAAARFSPDGSHIAVGFLDTTAVNVLDGRDLSFSYAPNTVGIRMGTLAGLIGIAWSSDGASLYAAGDAKKAFNGQERQYIRRWSRSGAGPVQDWPVTNGAITYLVALPDGRLAFASGDSSWGVVNANGMRQIFHAPAVANFRNIQSGFTLSADGTRVRFCYEQGGKSPAIFDSLNGSFLPVDTTGLIPPQITAPGLEVTGWNGTSYAAPTFNGSPLTLKPNEMASSLALLPSGDGFVLGTLFFLRAYDRKGREQWEQPALSGVLAVNVSQDGRWVVAAYGDGTIRWHRASDGAEQLAFYPDPDKRRWVMWTPSGYYHASPGAEELIGWHVNRGKDQTADFFPASQFRDRFNRPDVIDRVLVTSDEATAVTQANAAAGRREPTISVAKILPPVVEVVSAPERFADTTVPIRIRVRAPADAPVTRLRVLVNGAIMPSPRAAQLVDSDGSQELTLVLPPKDSEVQIYADNRNSTSLPKTLVLQWAGDRKVFTVGKQGTGKAQKPKLWVLAVGVSAYSDPSVPHLSYANADAEAFAAMLKAQQGKAYSEVETRVLTDAQATRANVLAGLDWIKAQVAAGDVGMVFLAGHGFTMATDRRYYYGAVDVDLKRLTDTGVPYKAIQDALIDFNLRGDGTRAVFFIDTCHAGNATGATLNATVKASNGDALAGELTRTENQVLVFASSKGDQSSWEEPEFQHGAFTEALIEGLGAQWQADPRATGRVTYKNLDAWISDRVPVLTQGRQTPRLMTPPGGIDDFVLGTK</sequence>
<comment type="caution">
    <text evidence="4">The sequence shown here is derived from an EMBL/GenBank/DDBJ whole genome shotgun (WGS) entry which is preliminary data.</text>
</comment>
<dbReference type="SUPFAM" id="SSF82171">
    <property type="entry name" value="DPP6 N-terminal domain-like"/>
    <property type="match status" value="1"/>
</dbReference>
<dbReference type="SUPFAM" id="SSF50978">
    <property type="entry name" value="WD40 repeat-like"/>
    <property type="match status" value="1"/>
</dbReference>
<keyword evidence="5" id="KW-1185">Reference proteome</keyword>
<dbReference type="InterPro" id="IPR011600">
    <property type="entry name" value="Pept_C14_caspase"/>
</dbReference>
<dbReference type="Proteomes" id="UP000652198">
    <property type="component" value="Unassembled WGS sequence"/>
</dbReference>
<evidence type="ECO:0000259" key="3">
    <source>
        <dbReference type="Pfam" id="PF00656"/>
    </source>
</evidence>
<keyword evidence="1" id="KW-0853">WD repeat</keyword>
<reference evidence="4 5" key="1">
    <citation type="submission" date="2019-11" db="EMBL/GenBank/DDBJ databases">
        <title>Metabolism of dissolved organic matter in forest soils.</title>
        <authorList>
            <person name="Cyle K.T."/>
            <person name="Wilhelm R.C."/>
            <person name="Martinez C.E."/>
        </authorList>
    </citation>
    <scope>NUCLEOTIDE SEQUENCE [LARGE SCALE GENOMIC DNA]</scope>
    <source>
        <strain evidence="4 5">1N</strain>
    </source>
</reference>
<dbReference type="PANTHER" id="PTHR19879:SF1">
    <property type="entry name" value="CANNONBALL-RELATED"/>
    <property type="match status" value="1"/>
</dbReference>
<dbReference type="InterPro" id="IPR036322">
    <property type="entry name" value="WD40_repeat_dom_sf"/>
</dbReference>
<accession>A0ABX2BZU9</accession>
<feature type="repeat" description="WD" evidence="1">
    <location>
        <begin position="39"/>
        <end position="80"/>
    </location>
</feature>
<gene>
    <name evidence="4" type="ORF">GNZ12_30470</name>
</gene>
<evidence type="ECO:0000313" key="4">
    <source>
        <dbReference type="EMBL" id="NPT45571.1"/>
    </source>
</evidence>
<dbReference type="SMART" id="SM00320">
    <property type="entry name" value="WD40"/>
    <property type="match status" value="6"/>
</dbReference>
<dbReference type="InterPro" id="IPR029030">
    <property type="entry name" value="Caspase-like_dom_sf"/>
</dbReference>
<evidence type="ECO:0000256" key="1">
    <source>
        <dbReference type="PROSITE-ProRule" id="PRU00221"/>
    </source>
</evidence>
<dbReference type="Gene3D" id="3.40.50.1460">
    <property type="match status" value="1"/>
</dbReference>
<dbReference type="PROSITE" id="PS50082">
    <property type="entry name" value="WD_REPEATS_2"/>
    <property type="match status" value="1"/>
</dbReference>
<feature type="signal peptide" evidence="2">
    <location>
        <begin position="1"/>
        <end position="26"/>
    </location>
</feature>